<accession>A0ABX7NQQ2</accession>
<proteinExistence type="predicted"/>
<keyword evidence="2" id="KW-1185">Reference proteome</keyword>
<evidence type="ECO:0000313" key="1">
    <source>
        <dbReference type="EMBL" id="QSQ21192.1"/>
    </source>
</evidence>
<organism evidence="1 2">
    <name type="scientific">Pyxidicoccus parkwayensis</name>
    <dbReference type="NCBI Taxonomy" id="2813578"/>
    <lineage>
        <taxon>Bacteria</taxon>
        <taxon>Pseudomonadati</taxon>
        <taxon>Myxococcota</taxon>
        <taxon>Myxococcia</taxon>
        <taxon>Myxococcales</taxon>
        <taxon>Cystobacterineae</taxon>
        <taxon>Myxococcaceae</taxon>
        <taxon>Pyxidicoccus</taxon>
    </lineage>
</organism>
<dbReference type="PROSITE" id="PS51257">
    <property type="entry name" value="PROKAR_LIPOPROTEIN"/>
    <property type="match status" value="1"/>
</dbReference>
<reference evidence="1 2" key="1">
    <citation type="submission" date="2021-02" db="EMBL/GenBank/DDBJ databases">
        <title>De Novo genome assembly of isolated myxobacteria.</title>
        <authorList>
            <person name="Stevens D.C."/>
        </authorList>
    </citation>
    <scope>NUCLEOTIDE SEQUENCE [LARGE SCALE GENOMIC DNA]</scope>
    <source>
        <strain evidence="2">SCPEA02</strain>
    </source>
</reference>
<dbReference type="EMBL" id="CP071090">
    <property type="protein sequence ID" value="QSQ21192.1"/>
    <property type="molecule type" value="Genomic_DNA"/>
</dbReference>
<name>A0ABX7NQQ2_9BACT</name>
<protein>
    <recommendedName>
        <fullName evidence="3">Lipoprotein</fullName>
    </recommendedName>
</protein>
<sequence>MKKKLLSAVMLCTLGLVVGCGDDKEVIDPPDTTPKLDTQANILAFLDGKTLVMSGTNIPSHPNGYDEDIDYGNATQCYKSVTMTVAAGTFSVNSIPGTIENSPGVGQPGGTCNHDLAKNPLAFNSTSVVMENIAADGSCFDVTFNYPGGLVQEGRGGFSADHKQLKLEIFFKGQSSGARCATGAVGADGTITLNGKPFAGKAVQAYVIQ</sequence>
<dbReference type="RefSeq" id="WP_206722771.1">
    <property type="nucleotide sequence ID" value="NZ_CP071090.1"/>
</dbReference>
<evidence type="ECO:0008006" key="3">
    <source>
        <dbReference type="Google" id="ProtNLM"/>
    </source>
</evidence>
<evidence type="ECO:0000313" key="2">
    <source>
        <dbReference type="Proteomes" id="UP000662747"/>
    </source>
</evidence>
<gene>
    <name evidence="1" type="ORF">JY651_39325</name>
</gene>
<dbReference type="Proteomes" id="UP000662747">
    <property type="component" value="Chromosome"/>
</dbReference>